<evidence type="ECO:0000256" key="1">
    <source>
        <dbReference type="SAM" id="MobiDB-lite"/>
    </source>
</evidence>
<feature type="compositionally biased region" description="Polar residues" evidence="1">
    <location>
        <begin position="597"/>
        <end position="612"/>
    </location>
</feature>
<feature type="region of interest" description="Disordered" evidence="1">
    <location>
        <begin position="593"/>
        <end position="614"/>
    </location>
</feature>
<keyword evidence="3" id="KW-1185">Reference proteome</keyword>
<dbReference type="AlphaFoldDB" id="A0AAD5TJ70"/>
<evidence type="ECO:0000313" key="2">
    <source>
        <dbReference type="EMBL" id="KAJ3178085.1"/>
    </source>
</evidence>
<gene>
    <name evidence="2" type="ORF">HDU87_003870</name>
</gene>
<evidence type="ECO:0000313" key="3">
    <source>
        <dbReference type="Proteomes" id="UP001212152"/>
    </source>
</evidence>
<dbReference type="EMBL" id="JADGJQ010000029">
    <property type="protein sequence ID" value="KAJ3178085.1"/>
    <property type="molecule type" value="Genomic_DNA"/>
</dbReference>
<proteinExistence type="predicted"/>
<organism evidence="2 3">
    <name type="scientific">Geranomyces variabilis</name>
    <dbReference type="NCBI Taxonomy" id="109894"/>
    <lineage>
        <taxon>Eukaryota</taxon>
        <taxon>Fungi</taxon>
        <taxon>Fungi incertae sedis</taxon>
        <taxon>Chytridiomycota</taxon>
        <taxon>Chytridiomycota incertae sedis</taxon>
        <taxon>Chytridiomycetes</taxon>
        <taxon>Spizellomycetales</taxon>
        <taxon>Powellomycetaceae</taxon>
        <taxon>Geranomyces</taxon>
    </lineage>
</organism>
<protein>
    <submittedName>
        <fullName evidence="2">Uncharacterized protein</fullName>
    </submittedName>
</protein>
<reference evidence="2" key="1">
    <citation type="submission" date="2020-05" db="EMBL/GenBank/DDBJ databases">
        <title>Phylogenomic resolution of chytrid fungi.</title>
        <authorList>
            <person name="Stajich J.E."/>
            <person name="Amses K."/>
            <person name="Simmons R."/>
            <person name="Seto K."/>
            <person name="Myers J."/>
            <person name="Bonds A."/>
            <person name="Quandt C.A."/>
            <person name="Barry K."/>
            <person name="Liu P."/>
            <person name="Grigoriev I."/>
            <person name="Longcore J.E."/>
            <person name="James T.Y."/>
        </authorList>
    </citation>
    <scope>NUCLEOTIDE SEQUENCE</scope>
    <source>
        <strain evidence="2">JEL0379</strain>
    </source>
</reference>
<dbReference type="Proteomes" id="UP001212152">
    <property type="component" value="Unassembled WGS sequence"/>
</dbReference>
<accession>A0AAD5TJ70</accession>
<feature type="region of interest" description="Disordered" evidence="1">
    <location>
        <begin position="537"/>
        <end position="560"/>
    </location>
</feature>
<sequence>MGFVTVLVQHAWALQPTSSRGTTPTSPRNRPSIALAPAAVSLTPETVTAFLRSYAAATTTSSLARHARHAADILSRLHHIVLGPALALHQHKHDGLTDKDQQILSTVANFKNPVFVPSQNTNLLGTNEHYKPYPSQEPRLTSGRLRRLTRSSFPLDHCLPAPATRLHALRAREALVAFARDCPDAAAAAATGSGRARTTGGEIGGSAGGGNMRVAALEYLYEALDCGNELRCDAMEVDALVRLMRDLGEAMRAERRKVVKAAAAVAIVDQAIVGRMILCLSLAVERLEHAHDLVPFAIGADDSEMLKECIDELHTAEIDDPFVRMSARFTEESLEALCPGPISDATVSISPSPAIPTVFLTQALRPYAWPHPTADAVSTALAQVRAPMPTPARRRLLSLLAAGAARGDECSAHALAAAVLGSDENDVIETMDAQTVCFGARLLAAIVQRHERARAGQIAMEEGLVPLLHKAQASTSAGANGCYGSEAETVRLVTLLALAAVWISSVRHDGHSSKHASSSTSTALALLALEQIRQPQAYRKAASPATPAAATSPESASDEPHHLAPFLHARARSPLFRISHLFTHKAAALAAHHLASRPTQQHAQPPSTPTMSSRHHRWYYKNHALSKLVTPPLDFITYPALSTAPYHRTFLATLGVSTTTPAANATTAGKHHKADAGASFLAPSFLTARLDAKGAAGLPTFGTANRRKLLFHLPAAADGSHGGGADGGGYHHKVHGSTFVVRQKPKRVGGGVREEGVTDSRITHTLPRLQATAV</sequence>
<name>A0AAD5TJ70_9FUNG</name>
<comment type="caution">
    <text evidence="2">The sequence shown here is derived from an EMBL/GenBank/DDBJ whole genome shotgun (WGS) entry which is preliminary data.</text>
</comment>
<feature type="compositionally biased region" description="Low complexity" evidence="1">
    <location>
        <begin position="541"/>
        <end position="555"/>
    </location>
</feature>